<feature type="compositionally biased region" description="Polar residues" evidence="1">
    <location>
        <begin position="29"/>
        <end position="50"/>
    </location>
</feature>
<dbReference type="Proteomes" id="UP000239203">
    <property type="component" value="Unassembled WGS sequence"/>
</dbReference>
<feature type="region of interest" description="Disordered" evidence="1">
    <location>
        <begin position="111"/>
        <end position="138"/>
    </location>
</feature>
<dbReference type="EMBL" id="PTIX01000025">
    <property type="protein sequence ID" value="PPK63713.1"/>
    <property type="molecule type" value="Genomic_DNA"/>
</dbReference>
<evidence type="ECO:0000256" key="1">
    <source>
        <dbReference type="SAM" id="MobiDB-lite"/>
    </source>
</evidence>
<organism evidence="2 3">
    <name type="scientific">Actinokineospora auranticolor</name>
    <dbReference type="NCBI Taxonomy" id="155976"/>
    <lineage>
        <taxon>Bacteria</taxon>
        <taxon>Bacillati</taxon>
        <taxon>Actinomycetota</taxon>
        <taxon>Actinomycetes</taxon>
        <taxon>Pseudonocardiales</taxon>
        <taxon>Pseudonocardiaceae</taxon>
        <taxon>Actinokineospora</taxon>
    </lineage>
</organism>
<sequence length="270" mass="28342">MAANPATTSPRGSGSRPREAPSGPVCSPSRKNGGSTKSNPVPAATGTTPQPLVEPSIRPYSRPSMVTPSRPEARPSTTVARLASSSRGRTLAAMTSPTTPRTMLIRKIGRQDRPNRSALMRKPAKTGPPTLESARTGPNNPNALANMSRSNALVMTATPCGMSSAPNAPCATRAAMIVEVVMGTSFSASTGRPPWTTSPPLRTSPPRSDTAFGTFRERQPLNRRPPGADRFGGMNAGWHIESGRVSAARLPRTAESAGEPRTRSGVPRSD</sequence>
<evidence type="ECO:0000313" key="3">
    <source>
        <dbReference type="Proteomes" id="UP000239203"/>
    </source>
</evidence>
<protein>
    <submittedName>
        <fullName evidence="2">Uncharacterized protein</fullName>
    </submittedName>
</protein>
<feature type="region of interest" description="Disordered" evidence="1">
    <location>
        <begin position="186"/>
        <end position="270"/>
    </location>
</feature>
<gene>
    <name evidence="2" type="ORF">CLV40_12548</name>
</gene>
<feature type="compositionally biased region" description="Polar residues" evidence="1">
    <location>
        <begin position="1"/>
        <end position="12"/>
    </location>
</feature>
<proteinExistence type="predicted"/>
<comment type="caution">
    <text evidence="2">The sequence shown here is derived from an EMBL/GenBank/DDBJ whole genome shotgun (WGS) entry which is preliminary data.</text>
</comment>
<keyword evidence="3" id="KW-1185">Reference proteome</keyword>
<name>A0A2S6GES7_9PSEU</name>
<feature type="compositionally biased region" description="Low complexity" evidence="1">
    <location>
        <begin position="192"/>
        <end position="208"/>
    </location>
</feature>
<reference evidence="2 3" key="1">
    <citation type="submission" date="2018-02" db="EMBL/GenBank/DDBJ databases">
        <title>Genomic Encyclopedia of Archaeal and Bacterial Type Strains, Phase II (KMG-II): from individual species to whole genera.</title>
        <authorList>
            <person name="Goeker M."/>
        </authorList>
    </citation>
    <scope>NUCLEOTIDE SEQUENCE [LARGE SCALE GENOMIC DNA]</scope>
    <source>
        <strain evidence="2 3">YU 961-1</strain>
    </source>
</reference>
<evidence type="ECO:0000313" key="2">
    <source>
        <dbReference type="EMBL" id="PPK63713.1"/>
    </source>
</evidence>
<accession>A0A2S6GES7</accession>
<dbReference type="AlphaFoldDB" id="A0A2S6GES7"/>
<feature type="compositionally biased region" description="Polar residues" evidence="1">
    <location>
        <begin position="75"/>
        <end position="98"/>
    </location>
</feature>
<feature type="region of interest" description="Disordered" evidence="1">
    <location>
        <begin position="1"/>
        <end position="98"/>
    </location>
</feature>